<dbReference type="GO" id="GO:0051377">
    <property type="term" value="F:mannose-ethanolamine phosphotransferase activity"/>
    <property type="evidence" value="ECO:0007669"/>
    <property type="project" value="InterPro"/>
</dbReference>
<proteinExistence type="inferred from homology"/>
<feature type="transmembrane region" description="Helical" evidence="11">
    <location>
        <begin position="1023"/>
        <end position="1044"/>
    </location>
</feature>
<dbReference type="InterPro" id="IPR037675">
    <property type="entry name" value="PIG-O_N"/>
</dbReference>
<feature type="transmembrane region" description="Helical" evidence="11">
    <location>
        <begin position="471"/>
        <end position="493"/>
    </location>
</feature>
<feature type="transmembrane region" description="Helical" evidence="11">
    <location>
        <begin position="846"/>
        <end position="866"/>
    </location>
</feature>
<evidence type="ECO:0000313" key="12">
    <source>
        <dbReference type="EMBL" id="JAT06073.1"/>
    </source>
</evidence>
<keyword evidence="7" id="KW-0256">Endoplasmic reticulum</keyword>
<feature type="transmembrane region" description="Helical" evidence="11">
    <location>
        <begin position="531"/>
        <end position="555"/>
    </location>
</feature>
<dbReference type="GO" id="GO:0005789">
    <property type="term" value="C:endoplasmic reticulum membrane"/>
    <property type="evidence" value="ECO:0007669"/>
    <property type="project" value="UniProtKB-SubCell"/>
</dbReference>
<dbReference type="Pfam" id="PF01663">
    <property type="entry name" value="Phosphodiest"/>
    <property type="match status" value="1"/>
</dbReference>
<evidence type="ECO:0000256" key="10">
    <source>
        <dbReference type="ARBA" id="ARBA00023180"/>
    </source>
</evidence>
<dbReference type="SUPFAM" id="SSF53649">
    <property type="entry name" value="Alkaline phosphatase-like"/>
    <property type="match status" value="1"/>
</dbReference>
<keyword evidence="6 11" id="KW-0812">Transmembrane</keyword>
<organism evidence="12">
    <name type="scientific">Homalodisca liturata</name>
    <dbReference type="NCBI Taxonomy" id="320908"/>
    <lineage>
        <taxon>Eukaryota</taxon>
        <taxon>Metazoa</taxon>
        <taxon>Ecdysozoa</taxon>
        <taxon>Arthropoda</taxon>
        <taxon>Hexapoda</taxon>
        <taxon>Insecta</taxon>
        <taxon>Pterygota</taxon>
        <taxon>Neoptera</taxon>
        <taxon>Paraneoptera</taxon>
        <taxon>Hemiptera</taxon>
        <taxon>Auchenorrhyncha</taxon>
        <taxon>Membracoidea</taxon>
        <taxon>Cicadellidae</taxon>
        <taxon>Cicadellinae</taxon>
        <taxon>Proconiini</taxon>
        <taxon>Homalodisca</taxon>
    </lineage>
</organism>
<feature type="transmembrane region" description="Helical" evidence="11">
    <location>
        <begin position="499"/>
        <end position="519"/>
    </location>
</feature>
<evidence type="ECO:0000256" key="1">
    <source>
        <dbReference type="ARBA" id="ARBA00004477"/>
    </source>
</evidence>
<dbReference type="InterPro" id="IPR039524">
    <property type="entry name" value="PIGO/GPI13"/>
</dbReference>
<feature type="transmembrane region" description="Helical" evidence="11">
    <location>
        <begin position="936"/>
        <end position="957"/>
    </location>
</feature>
<dbReference type="AlphaFoldDB" id="A0A1B6K3N9"/>
<comment type="similarity">
    <text evidence="3">Belongs to the PIGG/PIGN/PIGO family. PIGO subfamily.</text>
</comment>
<evidence type="ECO:0000256" key="6">
    <source>
        <dbReference type="ARBA" id="ARBA00022692"/>
    </source>
</evidence>
<comment type="pathway">
    <text evidence="2">Glycolipid biosynthesis; glycosylphosphatidylinositol-anchor biosynthesis.</text>
</comment>
<keyword evidence="9 11" id="KW-0472">Membrane</keyword>
<evidence type="ECO:0000256" key="7">
    <source>
        <dbReference type="ARBA" id="ARBA00022824"/>
    </source>
</evidence>
<feature type="transmembrane region" description="Helical" evidence="11">
    <location>
        <begin position="641"/>
        <end position="659"/>
    </location>
</feature>
<name>A0A1B6K3N9_9HEMI</name>
<evidence type="ECO:0000256" key="3">
    <source>
        <dbReference type="ARBA" id="ARBA00008695"/>
    </source>
</evidence>
<gene>
    <name evidence="12" type="ORF">g.15799</name>
</gene>
<dbReference type="CDD" id="cd16023">
    <property type="entry name" value="GPI_EPT_3"/>
    <property type="match status" value="1"/>
</dbReference>
<keyword evidence="5" id="KW-0808">Transferase</keyword>
<sequence length="1060" mass="119652">MQLVKYFLFLFWLGCMLICGMFLFTRGFLLNREVLHFQSSCKSLSSLGFCDIMFNSRSDINGEQILECTEENVVSKQLNNKLDSSQYCFKNNMKVVLILIDALRYDFAHYNENLTESETPPFKNKLKVINELLTNNPGHARLFKFIADPPTTTMQRLNGLTTGSLPTFIDVGSNFDTSEINEDNLIDQIIKSKKNITFMGDESLTFMYPGRFKRDFPYPSFNVWDLDSVDINVKAKLVPEMKNEDWDLIIAHFLGVDHCGHRYGPYHSEMTRKLLEMDEVISDVVSEMDNNTILFVIGDHGMTGAGDHGGDSEEEVTSAMFVYSHRPLIMNVKPVEEVKQVDLVPTLASILGVAIPFSNVGSVVINALPSFSAEPNLASNWEYVITALWTNIKQITLYIQEYAKTKEQFSTERLVGINNDFQKLRMQVESIGSEEELLLFIEDSTNFMHGVREMCAEVWAQFDSYAMSRGLVLYFLLLALAFIVIEGIPIGYLDAVIDSIFLHLAYGSVLTSLLVLGALKYIEFLPDIEQLFYFCACTISIIFLAVIVILNWSTISAHWYELSKSSNSISVICRLITLFSVVGLFSNSFIINESYTCSFLITSLVFVSVLDVKGEIPKKVNKAFELTSSVKSFLYSLRGKLLLLLFVLFILIRFSLVYINCRVEQNCVIEKPVLSDSSRCLLTVVLIAVFITAARLYLRSSGNLVGFSPTVFVSRYAPTAIVIATSGFWILQSLPRKTQYKLFEPWQLQILPRTAMCLLLVGFLTLFIRPLSVYHVSRRSDSMIPYDNIIPALFNQLKEVMLKRTGSDVKGYPVVFGLATAYSATFVNMSVFLTLLVVLLLGSEQALAAVLLTLSLWVLAAVSSISRRNKGELDEVPWWNVVAWGLSCLHFFYATGHQASFSTIDWKTAFLLSSGSSLTSYVIPATLVVANVFSSHLLHAMLLPLLLVVPHTLASLSPRLTPTRDARRAELELFERDRQLYCAAFKLALQYLLFFGQRVFGCMLSASIHARHLMVWSIFAPKLIFEGIAFIVTLPSMMIGLFLLQRITSRLDCLLRDIQR</sequence>
<evidence type="ECO:0000256" key="11">
    <source>
        <dbReference type="SAM" id="Phobius"/>
    </source>
</evidence>
<comment type="subcellular location">
    <subcellularLocation>
        <location evidence="1">Endoplasmic reticulum membrane</location>
        <topology evidence="1">Multi-pass membrane protein</topology>
    </subcellularLocation>
</comment>
<dbReference type="Gene3D" id="3.40.720.10">
    <property type="entry name" value="Alkaline Phosphatase, subunit A"/>
    <property type="match status" value="1"/>
</dbReference>
<evidence type="ECO:0000256" key="9">
    <source>
        <dbReference type="ARBA" id="ARBA00023136"/>
    </source>
</evidence>
<dbReference type="EMBL" id="GECU01001634">
    <property type="protein sequence ID" value="JAT06073.1"/>
    <property type="molecule type" value="Transcribed_RNA"/>
</dbReference>
<evidence type="ECO:0000256" key="2">
    <source>
        <dbReference type="ARBA" id="ARBA00004687"/>
    </source>
</evidence>
<feature type="transmembrane region" description="Helical" evidence="11">
    <location>
        <begin position="710"/>
        <end position="730"/>
    </location>
</feature>
<evidence type="ECO:0000256" key="4">
    <source>
        <dbReference type="ARBA" id="ARBA00022502"/>
    </source>
</evidence>
<keyword evidence="4" id="KW-0337">GPI-anchor biosynthesis</keyword>
<reference evidence="12" key="1">
    <citation type="submission" date="2015-11" db="EMBL/GenBank/DDBJ databases">
        <title>De novo transcriptome assembly of four potential Pierce s Disease insect vectors from Arizona vineyards.</title>
        <authorList>
            <person name="Tassone E.E."/>
        </authorList>
    </citation>
    <scope>NUCLEOTIDE SEQUENCE</scope>
</reference>
<feature type="transmembrane region" description="Helical" evidence="11">
    <location>
        <begin position="908"/>
        <end position="930"/>
    </location>
</feature>
<feature type="transmembrane region" description="Helical" evidence="11">
    <location>
        <begin position="680"/>
        <end position="698"/>
    </location>
</feature>
<feature type="transmembrane region" description="Helical" evidence="11">
    <location>
        <begin position="878"/>
        <end position="896"/>
    </location>
</feature>
<dbReference type="GO" id="GO:0006506">
    <property type="term" value="P:GPI anchor biosynthetic process"/>
    <property type="evidence" value="ECO:0007669"/>
    <property type="project" value="UniProtKB-UniPathway"/>
</dbReference>
<dbReference type="InterPro" id="IPR017850">
    <property type="entry name" value="Alkaline_phosphatase_core_sf"/>
</dbReference>
<accession>A0A1B6K3N9</accession>
<dbReference type="PANTHER" id="PTHR23071">
    <property type="entry name" value="PHOSPHATIDYLINOSITOL GLYCAN"/>
    <property type="match status" value="1"/>
</dbReference>
<dbReference type="UniPathway" id="UPA00196"/>
<feature type="transmembrane region" description="Helical" evidence="11">
    <location>
        <begin position="567"/>
        <end position="585"/>
    </location>
</feature>
<feature type="transmembrane region" description="Helical" evidence="11">
    <location>
        <begin position="750"/>
        <end position="768"/>
    </location>
</feature>
<protein>
    <submittedName>
        <fullName evidence="12">Uncharacterized protein</fullName>
    </submittedName>
</protein>
<evidence type="ECO:0000256" key="5">
    <source>
        <dbReference type="ARBA" id="ARBA00022679"/>
    </source>
</evidence>
<dbReference type="PANTHER" id="PTHR23071:SF1">
    <property type="entry name" value="GPI ETHANOLAMINE PHOSPHATE TRANSFERASE 3"/>
    <property type="match status" value="1"/>
</dbReference>
<feature type="transmembrane region" description="Helical" evidence="11">
    <location>
        <begin position="6"/>
        <end position="29"/>
    </location>
</feature>
<keyword evidence="10" id="KW-0325">Glycoprotein</keyword>
<keyword evidence="8 11" id="KW-1133">Transmembrane helix</keyword>
<evidence type="ECO:0000256" key="8">
    <source>
        <dbReference type="ARBA" id="ARBA00022989"/>
    </source>
</evidence>
<dbReference type="InterPro" id="IPR002591">
    <property type="entry name" value="Phosphodiest/P_Trfase"/>
</dbReference>
<feature type="transmembrane region" description="Helical" evidence="11">
    <location>
        <begin position="814"/>
        <end position="839"/>
    </location>
</feature>